<evidence type="ECO:0000313" key="2">
    <source>
        <dbReference type="Proteomes" id="UP000589036"/>
    </source>
</evidence>
<keyword evidence="2" id="KW-1185">Reference proteome</keyword>
<accession>A0A852TTD2</accession>
<dbReference type="AlphaFoldDB" id="A0A852TTD2"/>
<gene>
    <name evidence="1" type="ORF">HDA32_001677</name>
</gene>
<protein>
    <submittedName>
        <fullName evidence="1">Uncharacterized protein</fullName>
    </submittedName>
</protein>
<evidence type="ECO:0000313" key="1">
    <source>
        <dbReference type="EMBL" id="NYE46557.1"/>
    </source>
</evidence>
<organism evidence="1 2">
    <name type="scientific">Spinactinospora alkalitolerans</name>
    <dbReference type="NCBI Taxonomy" id="687207"/>
    <lineage>
        <taxon>Bacteria</taxon>
        <taxon>Bacillati</taxon>
        <taxon>Actinomycetota</taxon>
        <taxon>Actinomycetes</taxon>
        <taxon>Streptosporangiales</taxon>
        <taxon>Nocardiopsidaceae</taxon>
        <taxon>Spinactinospora</taxon>
    </lineage>
</organism>
<reference evidence="1 2" key="1">
    <citation type="submission" date="2020-07" db="EMBL/GenBank/DDBJ databases">
        <title>Sequencing the genomes of 1000 actinobacteria strains.</title>
        <authorList>
            <person name="Klenk H.-P."/>
        </authorList>
    </citation>
    <scope>NUCLEOTIDE SEQUENCE [LARGE SCALE GENOMIC DNA]</scope>
    <source>
        <strain evidence="1 2">CXB654</strain>
    </source>
</reference>
<sequence length="39" mass="4258">MLLQNYASFRIRIPRKPAAAAGLVRLAAAAGRQPLLIRL</sequence>
<proteinExistence type="predicted"/>
<name>A0A852TTD2_9ACTN</name>
<dbReference type="EMBL" id="JACCCC010000001">
    <property type="protein sequence ID" value="NYE46557.1"/>
    <property type="molecule type" value="Genomic_DNA"/>
</dbReference>
<comment type="caution">
    <text evidence="1">The sequence shown here is derived from an EMBL/GenBank/DDBJ whole genome shotgun (WGS) entry which is preliminary data.</text>
</comment>
<dbReference type="Proteomes" id="UP000589036">
    <property type="component" value="Unassembled WGS sequence"/>
</dbReference>